<dbReference type="InterPro" id="IPR051606">
    <property type="entry name" value="Polyketide_Oxido-like"/>
</dbReference>
<accession>A0AA96K0R9</accession>
<evidence type="ECO:0000313" key="3">
    <source>
        <dbReference type="Proteomes" id="UP001302494"/>
    </source>
</evidence>
<gene>
    <name evidence="2" type="ORF">PQG83_01020</name>
</gene>
<dbReference type="Proteomes" id="UP001302494">
    <property type="component" value="Chromosome"/>
</dbReference>
<dbReference type="CDD" id="cd05244">
    <property type="entry name" value="BVR-B_like_SDR_a"/>
    <property type="match status" value="1"/>
</dbReference>
<dbReference type="InterPro" id="IPR036291">
    <property type="entry name" value="NAD(P)-bd_dom_sf"/>
</dbReference>
<dbReference type="GO" id="GO:0042602">
    <property type="term" value="F:riboflavin reductase (NADPH) activity"/>
    <property type="evidence" value="ECO:0007669"/>
    <property type="project" value="TreeGrafter"/>
</dbReference>
<name>A0AA96K0R9_9BACT</name>
<reference evidence="2 3" key="1">
    <citation type="submission" date="2023-01" db="EMBL/GenBank/DDBJ databases">
        <title>Cultivation and genomic characterization of new, ubiquitous marine nitrite-oxidizing bacteria from the Nitrospirales.</title>
        <authorList>
            <person name="Mueller A.J."/>
            <person name="Daebeler A."/>
            <person name="Herbold C.W."/>
            <person name="Kirkegaard R.H."/>
            <person name="Daims H."/>
        </authorList>
    </citation>
    <scope>NUCLEOTIDE SEQUENCE [LARGE SCALE GENOMIC DNA]</scope>
    <source>
        <strain evidence="2 3">DK</strain>
    </source>
</reference>
<dbReference type="PANTHER" id="PTHR43355:SF2">
    <property type="entry name" value="FLAVIN REDUCTASE (NADPH)"/>
    <property type="match status" value="1"/>
</dbReference>
<feature type="domain" description="NAD(P)-binding" evidence="1">
    <location>
        <begin position="7"/>
        <end position="197"/>
    </location>
</feature>
<proteinExistence type="predicted"/>
<dbReference type="AlphaFoldDB" id="A0AA96K0R9"/>
<dbReference type="RefSeq" id="WP_312745724.1">
    <property type="nucleotide sequence ID" value="NZ_CP116968.1"/>
</dbReference>
<organism evidence="2 3">
    <name type="scientific">Candidatus Nitrospira neomarina</name>
    <dbReference type="NCBI Taxonomy" id="3020899"/>
    <lineage>
        <taxon>Bacteria</taxon>
        <taxon>Pseudomonadati</taxon>
        <taxon>Nitrospirota</taxon>
        <taxon>Nitrospiria</taxon>
        <taxon>Nitrospirales</taxon>
        <taxon>Nitrospiraceae</taxon>
        <taxon>Nitrospira</taxon>
    </lineage>
</organism>
<evidence type="ECO:0000313" key="2">
    <source>
        <dbReference type="EMBL" id="WNM62356.1"/>
    </source>
</evidence>
<keyword evidence="3" id="KW-1185">Reference proteome</keyword>
<protein>
    <submittedName>
        <fullName evidence="2">SDR family oxidoreductase</fullName>
    </submittedName>
</protein>
<dbReference type="SUPFAM" id="SSF51735">
    <property type="entry name" value="NAD(P)-binding Rossmann-fold domains"/>
    <property type="match status" value="1"/>
</dbReference>
<dbReference type="PANTHER" id="PTHR43355">
    <property type="entry name" value="FLAVIN REDUCTASE (NADPH)"/>
    <property type="match status" value="1"/>
</dbReference>
<dbReference type="KEGG" id="nneo:PQG83_01020"/>
<dbReference type="GO" id="GO:0004074">
    <property type="term" value="F:biliverdin reductase [NAD(P)H] activity"/>
    <property type="evidence" value="ECO:0007669"/>
    <property type="project" value="TreeGrafter"/>
</dbReference>
<sequence length="209" mass="22900">MNILILGATRGIGRQLLEQALTAGHTVIALVRNPQNLSSQNERLRVIKGDILDPESVGLAMAGQEAVCCTIGVKVPWFRVTVFSEGTKNVLGAMKNSGVKRLICVTGIGAGESKGHGGFFYDSIFLPFLLRTIYADKDRQESLIKASLVDWTIVRPGFLTNGPLTERFRVLTDLSGVTAGKISRADVAHFMLKELQSKHYLRQTPLLTY</sequence>
<dbReference type="InterPro" id="IPR016040">
    <property type="entry name" value="NAD(P)-bd_dom"/>
</dbReference>
<evidence type="ECO:0000259" key="1">
    <source>
        <dbReference type="Pfam" id="PF13460"/>
    </source>
</evidence>
<dbReference type="EMBL" id="CP116968">
    <property type="protein sequence ID" value="WNM62356.1"/>
    <property type="molecule type" value="Genomic_DNA"/>
</dbReference>
<dbReference type="Pfam" id="PF13460">
    <property type="entry name" value="NAD_binding_10"/>
    <property type="match status" value="1"/>
</dbReference>
<dbReference type="Gene3D" id="3.40.50.720">
    <property type="entry name" value="NAD(P)-binding Rossmann-like Domain"/>
    <property type="match status" value="1"/>
</dbReference>